<gene>
    <name evidence="1" type="ORF">NSPWAT_2097</name>
</gene>
<dbReference type="Proteomes" id="UP001157733">
    <property type="component" value="Chromosome"/>
</dbReference>
<reference evidence="1 2" key="1">
    <citation type="submission" date="2022-09" db="EMBL/GenBank/DDBJ databases">
        <authorList>
            <person name="Kop L."/>
        </authorList>
    </citation>
    <scope>NUCLEOTIDE SEQUENCE [LARGE SCALE GENOMIC DNA]</scope>
    <source>
        <strain evidence="1 2">347</strain>
    </source>
</reference>
<name>A0ABN8W6E0_9BACT</name>
<evidence type="ECO:0000313" key="1">
    <source>
        <dbReference type="EMBL" id="CAI2718953.1"/>
    </source>
</evidence>
<proteinExistence type="predicted"/>
<organism evidence="1 2">
    <name type="scientific">Nitrospina watsonii</name>
    <dbReference type="NCBI Taxonomy" id="1323948"/>
    <lineage>
        <taxon>Bacteria</taxon>
        <taxon>Pseudomonadati</taxon>
        <taxon>Nitrospinota/Tectimicrobiota group</taxon>
        <taxon>Nitrospinota</taxon>
        <taxon>Nitrospinia</taxon>
        <taxon>Nitrospinales</taxon>
        <taxon>Nitrospinaceae</taxon>
        <taxon>Nitrospina</taxon>
    </lineage>
</organism>
<evidence type="ECO:0000313" key="2">
    <source>
        <dbReference type="Proteomes" id="UP001157733"/>
    </source>
</evidence>
<protein>
    <submittedName>
        <fullName evidence="1">Uncharacterized protein</fullName>
    </submittedName>
</protein>
<sequence length="100" mass="11662">MGDVVDAKFGTPLTPKLLKFNPSNTDPEYQADIFSELFKSFPQYKAHVAAYVERNYCTVINDEDHPTPKHVLKFLKHDEVRWLNEWIQTRGPQFAKKPAR</sequence>
<dbReference type="RefSeq" id="WP_282011819.1">
    <property type="nucleotide sequence ID" value="NZ_OX336137.1"/>
</dbReference>
<keyword evidence="2" id="KW-1185">Reference proteome</keyword>
<dbReference type="EMBL" id="OX336137">
    <property type="protein sequence ID" value="CAI2718953.1"/>
    <property type="molecule type" value="Genomic_DNA"/>
</dbReference>
<accession>A0ABN8W6E0</accession>